<dbReference type="OrthoDB" id="9808768at2"/>
<feature type="coiled-coil region" evidence="7">
    <location>
        <begin position="248"/>
        <end position="303"/>
    </location>
</feature>
<dbReference type="PIRSF" id="PIRSF005719">
    <property type="entry name" value="SMC"/>
    <property type="match status" value="1"/>
</dbReference>
<dbReference type="SUPFAM" id="SSF52540">
    <property type="entry name" value="P-loop containing nucleoside triphosphate hydrolases"/>
    <property type="match status" value="2"/>
</dbReference>
<feature type="coiled-coil region" evidence="7">
    <location>
        <begin position="346"/>
        <end position="398"/>
    </location>
</feature>
<dbReference type="Gene3D" id="1.20.1060.20">
    <property type="match status" value="1"/>
</dbReference>
<dbReference type="Proteomes" id="UP000198948">
    <property type="component" value="Unassembled WGS sequence"/>
</dbReference>
<dbReference type="InterPro" id="IPR003395">
    <property type="entry name" value="RecF/RecN/SMC_N"/>
</dbReference>
<dbReference type="Gene3D" id="3.40.50.300">
    <property type="entry name" value="P-loop containing nucleotide triphosphate hydrolases"/>
    <property type="match status" value="2"/>
</dbReference>
<feature type="binding site" evidence="7">
    <location>
        <begin position="32"/>
        <end position="39"/>
    </location>
    <ligand>
        <name>ATP</name>
        <dbReference type="ChEBI" id="CHEBI:30616"/>
    </ligand>
</feature>
<dbReference type="STRING" id="142588.SAMN04488559_103179"/>
<dbReference type="Pfam" id="PF02463">
    <property type="entry name" value="SMC_N"/>
    <property type="match status" value="1"/>
</dbReference>
<dbReference type="GO" id="GO:0003677">
    <property type="term" value="F:DNA binding"/>
    <property type="evidence" value="ECO:0007669"/>
    <property type="project" value="UniProtKB-UniRule"/>
</dbReference>
<dbReference type="InterPro" id="IPR036277">
    <property type="entry name" value="SMC_hinge_sf"/>
</dbReference>
<organism evidence="9 10">
    <name type="scientific">Isobaculum melis</name>
    <dbReference type="NCBI Taxonomy" id="142588"/>
    <lineage>
        <taxon>Bacteria</taxon>
        <taxon>Bacillati</taxon>
        <taxon>Bacillota</taxon>
        <taxon>Bacilli</taxon>
        <taxon>Lactobacillales</taxon>
        <taxon>Carnobacteriaceae</taxon>
        <taxon>Isobaculum</taxon>
    </lineage>
</organism>
<dbReference type="GO" id="GO:0006260">
    <property type="term" value="P:DNA replication"/>
    <property type="evidence" value="ECO:0007669"/>
    <property type="project" value="UniProtKB-UniRule"/>
</dbReference>
<dbReference type="HAMAP" id="MF_01894">
    <property type="entry name" value="Smc_prok"/>
    <property type="match status" value="1"/>
</dbReference>
<dbReference type="FunFam" id="3.40.50.300:FF:000984">
    <property type="entry name" value="Chromosome partition protein Smc"/>
    <property type="match status" value="1"/>
</dbReference>
<protein>
    <recommendedName>
        <fullName evidence="7">Chromosome partition protein Smc</fullName>
    </recommendedName>
</protein>
<evidence type="ECO:0000256" key="5">
    <source>
        <dbReference type="ARBA" id="ARBA00023054"/>
    </source>
</evidence>
<feature type="domain" description="SMC hinge" evidence="8">
    <location>
        <begin position="518"/>
        <end position="637"/>
    </location>
</feature>
<evidence type="ECO:0000256" key="2">
    <source>
        <dbReference type="ARBA" id="ARBA00022490"/>
    </source>
</evidence>
<comment type="subcellular location">
    <subcellularLocation>
        <location evidence="1 7">Cytoplasm</location>
    </subcellularLocation>
</comment>
<dbReference type="GO" id="GO:0007059">
    <property type="term" value="P:chromosome segregation"/>
    <property type="evidence" value="ECO:0007669"/>
    <property type="project" value="UniProtKB-UniRule"/>
</dbReference>
<evidence type="ECO:0000256" key="3">
    <source>
        <dbReference type="ARBA" id="ARBA00022741"/>
    </source>
</evidence>
<feature type="coiled-coil region" evidence="7">
    <location>
        <begin position="725"/>
        <end position="917"/>
    </location>
</feature>
<sequence>MHLKRLEISGFKSFADKTVIEFVPGVTAVVGPNGSGKSNITEAIRWVLGEQSAKSLRGGRMNDIIFAGSETRKPLNIAEVTLVLDNEDHFLPLDFSEISITRRLHRSGESDFYMNKQACRLKDIVELFMDSGLGRESFSIISQGKVESIFNSKPEERRSIFEEAAGVLKYKTRKKKAEQKLFETEDNLNRIQDIIYELEDQIEPLREQSTIAKDYLEQKEALTKVETALLVTEIEGLKEKWQESELAVTQATEELVGVTQALSNFEAEAESLTIARSQADQTLDELQAKLLTMTQELEKTEGQKNVLLERSKNTAENEQQFQQSKEAISERIAQSKEQEVALRAKVSAKIEEQKAIEQQLTEAEKELRFYNQDSKAMIEELRGEYVEKMQQQTTLKNELTFLERQFTQMNVKNEKSDVALQQVVMDQKQAAEKLDQVTTQLETTQSLLVKKQTDYRTHQTQFQKAQQQLAEQEKLMYDGLRILQQAKARKDTLAELDEDHAGFYQGVREILKNKQKIGGIVGAVAELIEVPKNIELAIDIALGAAAQNIVVKDEASGRKAISYLKEKRLGRATFLPITTIKNRALPDNVRHALKQQESFVGVASELVRFQPTVQSVVSNLLGTTIIATDLVGAGQLAKFLQFRYRIVTLEGDVMNPGGSMTGGASKKGNQGSVFARKNELTSLTEQIAKMTTETTEREKNVRLAKQLVKKEELTLEELRVAGEAIRIEEQQLKSLHEQLAEKAARLERELKAYHFEHHESQEEVAQYHERKQAAADEMAQVQQEMSELDQKIKMLASESERSQELQEKAANAVFECKAQLGIVKEQRASLLREKEAIDTQIRQAEAELEMLTEQLNAVLENRNSHQFTEEELTMKLEQLTTSRRTTEMAIQEQRETREALQQRISEIDRTITAKNNEERLLLERKSKAEIAMNRCDVDIENRLDRLREEYYLSFDGAKTTTSLEIPVDEARQKVKLLKRSIEELGTVNLGAIEEFDRVNERFTFLSEQKEDLLTAKASLFATMEEMDEEVEKRFAEVFYAIKEKFSEVFPAMFGGGHAELVLTNPEDLLNTGIDIIAQPPGKKLQSLSLLSGGERAFTAIALLFSIIQVRPVPFCILDEVEAALDEANVARFGRYLNQFNTDTQFIVITHRKGTMEEADVLYGVTMQESGVSKIVSVRLEEVEQDGKIKLSQN</sequence>
<dbReference type="PANTHER" id="PTHR43977">
    <property type="entry name" value="STRUCTURAL MAINTENANCE OF CHROMOSOMES PROTEIN 3"/>
    <property type="match status" value="1"/>
</dbReference>
<dbReference type="Pfam" id="PF06470">
    <property type="entry name" value="SMC_hinge"/>
    <property type="match status" value="1"/>
</dbReference>
<dbReference type="GO" id="GO:0016887">
    <property type="term" value="F:ATP hydrolysis activity"/>
    <property type="evidence" value="ECO:0007669"/>
    <property type="project" value="InterPro"/>
</dbReference>
<keyword evidence="10" id="KW-1185">Reference proteome</keyword>
<accession>A0A1H9RBQ2</accession>
<dbReference type="InterPro" id="IPR011890">
    <property type="entry name" value="SMC_prok"/>
</dbReference>
<evidence type="ECO:0000313" key="9">
    <source>
        <dbReference type="EMBL" id="SER70132.1"/>
    </source>
</evidence>
<keyword evidence="4 7" id="KW-0067">ATP-binding</keyword>
<dbReference type="InterPro" id="IPR024704">
    <property type="entry name" value="SMC"/>
</dbReference>
<dbReference type="GO" id="GO:0030261">
    <property type="term" value="P:chromosome condensation"/>
    <property type="evidence" value="ECO:0007669"/>
    <property type="project" value="InterPro"/>
</dbReference>
<evidence type="ECO:0000256" key="4">
    <source>
        <dbReference type="ARBA" id="ARBA00022840"/>
    </source>
</evidence>
<feature type="coiled-coil region" evidence="7">
    <location>
        <begin position="167"/>
        <end position="194"/>
    </location>
</feature>
<comment type="similarity">
    <text evidence="7">Belongs to the SMC family.</text>
</comment>
<dbReference type="GO" id="GO:0007062">
    <property type="term" value="P:sister chromatid cohesion"/>
    <property type="evidence" value="ECO:0007669"/>
    <property type="project" value="InterPro"/>
</dbReference>
<evidence type="ECO:0000256" key="6">
    <source>
        <dbReference type="ARBA" id="ARBA00023125"/>
    </source>
</evidence>
<proteinExistence type="inferred from homology"/>
<dbReference type="Gene3D" id="3.30.70.1620">
    <property type="match status" value="1"/>
</dbReference>
<dbReference type="SMART" id="SM00968">
    <property type="entry name" value="SMC_hinge"/>
    <property type="match status" value="1"/>
</dbReference>
<keyword evidence="2 7" id="KW-0963">Cytoplasm</keyword>
<dbReference type="RefSeq" id="WP_092650701.1">
    <property type="nucleotide sequence ID" value="NZ_FOHA01000003.1"/>
</dbReference>
<reference evidence="9 10" key="1">
    <citation type="submission" date="2016-10" db="EMBL/GenBank/DDBJ databases">
        <authorList>
            <person name="de Groot N.N."/>
        </authorList>
    </citation>
    <scope>NUCLEOTIDE SEQUENCE [LARGE SCALE GENOMIC DNA]</scope>
    <source>
        <strain evidence="9 10">DSM 13760</strain>
    </source>
</reference>
<dbReference type="FunFam" id="3.40.50.300:FF:000901">
    <property type="entry name" value="Chromosome partition protein Smc"/>
    <property type="match status" value="1"/>
</dbReference>
<evidence type="ECO:0000313" key="10">
    <source>
        <dbReference type="Proteomes" id="UP000198948"/>
    </source>
</evidence>
<comment type="subunit">
    <text evidence="7">Homodimer.</text>
</comment>
<dbReference type="NCBIfam" id="TIGR02168">
    <property type="entry name" value="SMC_prok_B"/>
    <property type="match status" value="1"/>
</dbReference>
<keyword evidence="3 7" id="KW-0547">Nucleotide-binding</keyword>
<dbReference type="AlphaFoldDB" id="A0A1H9RBQ2"/>
<dbReference type="GO" id="GO:0005737">
    <property type="term" value="C:cytoplasm"/>
    <property type="evidence" value="ECO:0007669"/>
    <property type="project" value="UniProtKB-SubCell"/>
</dbReference>
<keyword evidence="6 7" id="KW-0238">DNA-binding</keyword>
<evidence type="ECO:0000256" key="7">
    <source>
        <dbReference type="HAMAP-Rule" id="MF_01894"/>
    </source>
</evidence>
<dbReference type="InterPro" id="IPR027417">
    <property type="entry name" value="P-loop_NTPase"/>
</dbReference>
<dbReference type="InterPro" id="IPR010935">
    <property type="entry name" value="SMC_hinge"/>
</dbReference>
<evidence type="ECO:0000256" key="1">
    <source>
        <dbReference type="ARBA" id="ARBA00004496"/>
    </source>
</evidence>
<dbReference type="GO" id="GO:0005694">
    <property type="term" value="C:chromosome"/>
    <property type="evidence" value="ECO:0007669"/>
    <property type="project" value="InterPro"/>
</dbReference>
<comment type="domain">
    <text evidence="7">Contains large globular domains required for ATP hydrolysis at each terminus and a third globular domain forming a flexible hinge near the middle of the molecule. These domains are separated by coiled-coil structures.</text>
</comment>
<dbReference type="GO" id="GO:0005524">
    <property type="term" value="F:ATP binding"/>
    <property type="evidence" value="ECO:0007669"/>
    <property type="project" value="UniProtKB-UniRule"/>
</dbReference>
<evidence type="ECO:0000259" key="8">
    <source>
        <dbReference type="SMART" id="SM00968"/>
    </source>
</evidence>
<comment type="function">
    <text evidence="7">Required for chromosome condensation and partitioning.</text>
</comment>
<dbReference type="EMBL" id="FOHA01000003">
    <property type="protein sequence ID" value="SER70132.1"/>
    <property type="molecule type" value="Genomic_DNA"/>
</dbReference>
<dbReference type="CDD" id="cd03278">
    <property type="entry name" value="ABC_SMC_barmotin"/>
    <property type="match status" value="2"/>
</dbReference>
<name>A0A1H9RBQ2_9LACT</name>
<dbReference type="SUPFAM" id="SSF75553">
    <property type="entry name" value="Smc hinge domain"/>
    <property type="match status" value="1"/>
</dbReference>
<gene>
    <name evidence="7" type="primary">smc</name>
    <name evidence="9" type="ORF">SAMN04488559_103179</name>
</gene>
<keyword evidence="5 7" id="KW-0175">Coiled coil</keyword>